<sequence>MYISLLAGLFGLDIEEGYTGIPKNQNENKKQASPLAPSESSEITTVRSFLKVYISLITRLFGLDIDEGHTDILKDTDENKKRMASLKYTEPSENTTGESSRNIYLSLFRGLFGLDIEKGHTDILRNTDENKERMAPLKYIEPSENTTGESSRNIYLSLLRGLFGLDIEEGHIFIPKDPYENKKQCPLTHSELSKYAEEGSAFIKHLNTNVRDQDLAKTSSSESKIEPIHQFIKFIRRRRFINKHLVIVDKRKKLLINSNLCEENINWPMAFYEKMLEFEVNRELRKLTLVRCTFYQYLLQQQIN</sequence>
<dbReference type="EMBL" id="JAVRJZ010000088">
    <property type="protein sequence ID" value="KAK2703560.1"/>
    <property type="molecule type" value="Genomic_DNA"/>
</dbReference>
<keyword evidence="2" id="KW-1185">Reference proteome</keyword>
<comment type="caution">
    <text evidence="1">The sequence shown here is derived from an EMBL/GenBank/DDBJ whole genome shotgun (WGS) entry which is preliminary data.</text>
</comment>
<reference evidence="1" key="1">
    <citation type="submission" date="2023-07" db="EMBL/GenBank/DDBJ databases">
        <title>Chromosome-level genome assembly of Artemia franciscana.</title>
        <authorList>
            <person name="Jo E."/>
        </authorList>
    </citation>
    <scope>NUCLEOTIDE SEQUENCE</scope>
    <source>
        <tissue evidence="1">Whole body</tissue>
    </source>
</reference>
<dbReference type="AlphaFoldDB" id="A0AA88L0W9"/>
<accession>A0AA88L0W9</accession>
<evidence type="ECO:0000313" key="2">
    <source>
        <dbReference type="Proteomes" id="UP001187531"/>
    </source>
</evidence>
<evidence type="ECO:0000313" key="1">
    <source>
        <dbReference type="EMBL" id="KAK2703560.1"/>
    </source>
</evidence>
<protein>
    <submittedName>
        <fullName evidence="1">Uncharacterized protein</fullName>
    </submittedName>
</protein>
<gene>
    <name evidence="1" type="ORF">QYM36_018023</name>
</gene>
<name>A0AA88L0W9_ARTSF</name>
<dbReference type="Proteomes" id="UP001187531">
    <property type="component" value="Unassembled WGS sequence"/>
</dbReference>
<proteinExistence type="predicted"/>
<organism evidence="1 2">
    <name type="scientific">Artemia franciscana</name>
    <name type="common">Brine shrimp</name>
    <name type="synonym">Artemia sanfranciscana</name>
    <dbReference type="NCBI Taxonomy" id="6661"/>
    <lineage>
        <taxon>Eukaryota</taxon>
        <taxon>Metazoa</taxon>
        <taxon>Ecdysozoa</taxon>
        <taxon>Arthropoda</taxon>
        <taxon>Crustacea</taxon>
        <taxon>Branchiopoda</taxon>
        <taxon>Anostraca</taxon>
        <taxon>Artemiidae</taxon>
        <taxon>Artemia</taxon>
    </lineage>
</organism>